<name>A0A386KRU9_9CAUD</name>
<organism evidence="1 2">
    <name type="scientific">Arthrobacter phage Tenno</name>
    <dbReference type="NCBI Taxonomy" id="2315702"/>
    <lineage>
        <taxon>Viruses</taxon>
        <taxon>Duplodnaviria</taxon>
        <taxon>Heunggongvirae</taxon>
        <taxon>Uroviricota</taxon>
        <taxon>Caudoviricetes</taxon>
        <taxon>Gordonvirus</taxon>
        <taxon>Gordonvirus captnmurica</taxon>
    </lineage>
</organism>
<proteinExistence type="predicted"/>
<protein>
    <submittedName>
        <fullName evidence="1">Uncharacterized protein</fullName>
    </submittedName>
</protein>
<sequence length="50" mass="5835">MKGKDQHIEGLTRFESAPCLSLVARKNYQSYNEKEALRHECCRLKSRPVL</sequence>
<reference evidence="1 2" key="1">
    <citation type="submission" date="2018-08" db="EMBL/GenBank/DDBJ databases">
        <authorList>
            <person name="Acevedo B."/>
            <person name="Adams S.D."/>
            <person name="Ahmed E."/>
            <person name="Alsharif D."/>
            <person name="Assaf W."/>
            <person name="Atie C."/>
            <person name="Bayrami S."/>
            <person name="Blackford S."/>
            <person name="Bosque E."/>
            <person name="Chapanian K."/>
            <person name="Chery T."/>
            <person name="Constantino E."/>
            <person name="Diaz B."/>
            <person name="Djombo L."/>
            <person name="Domian I."/>
            <person name="Duvelson J."/>
            <person name="Economy N."/>
            <person name="Ferreira A."/>
            <person name="Fuschetto M."/>
            <person name="Garcia A."/>
            <person name="Hauptman A."/>
            <person name="Hernandez M."/>
            <person name="Israeil M."/>
            <person name="James K."/>
            <person name="Jeffery E."/>
            <person name="Jocelyn N."/>
            <person name="Johnson C."/>
            <person name="Katrib A."/>
            <person name="Keker J."/>
            <person name="Khashashina L."/>
            <person name="Martianou S."/>
            <person name="Monsen-Collar K."/>
            <person name="Mustafa R."/>
            <person name="Nasser G."/>
            <person name="Onwuzuruike C."/>
            <person name="Orzel K."/>
            <person name="Peepall S."/>
            <person name="Pena R."/>
            <person name="Pied T."/>
            <person name="Rabboh F."/>
            <person name="Reyes A."/>
            <person name="Roland J."/>
            <person name="Sanchez D."/>
            <person name="Schertz L."/>
            <person name="Schwing B."/>
            <person name="Seaman J."/>
            <person name="Toribio G."/>
            <person name="Torres C."/>
            <person name="Weaver J."/>
            <person name="Weisz A."/>
            <person name="Whitehall Z."/>
            <person name="Klyczek K."/>
            <person name="Garlena R.A."/>
            <person name="Russell D.A."/>
            <person name="Pope W.H."/>
            <person name="Jacobs-Sera D."/>
            <person name="Hatfull G.F."/>
        </authorList>
    </citation>
    <scope>NUCLEOTIDE SEQUENCE [LARGE SCALE GENOMIC DNA]</scope>
</reference>
<dbReference type="EMBL" id="MH825711">
    <property type="protein sequence ID" value="AYD87293.1"/>
    <property type="molecule type" value="Genomic_DNA"/>
</dbReference>
<evidence type="ECO:0000313" key="1">
    <source>
        <dbReference type="EMBL" id="AYD87293.1"/>
    </source>
</evidence>
<evidence type="ECO:0000313" key="2">
    <source>
        <dbReference type="Proteomes" id="UP000277394"/>
    </source>
</evidence>
<gene>
    <name evidence="1" type="primary">39</name>
    <name evidence="1" type="ORF">SEA_TENNO_39</name>
</gene>
<dbReference type="Proteomes" id="UP000277394">
    <property type="component" value="Segment"/>
</dbReference>
<accession>A0A386KRU9</accession>